<dbReference type="CDD" id="cd09023">
    <property type="entry name" value="Aldose_epim_Ec_c4013"/>
    <property type="match status" value="1"/>
</dbReference>
<dbReference type="GO" id="GO:0003824">
    <property type="term" value="F:catalytic activity"/>
    <property type="evidence" value="ECO:0007669"/>
    <property type="project" value="InterPro"/>
</dbReference>
<dbReference type="GO" id="GO:0005975">
    <property type="term" value="P:carbohydrate metabolic process"/>
    <property type="evidence" value="ECO:0007669"/>
    <property type="project" value="InterPro"/>
</dbReference>
<sequence>MDHMESSLFVGNPLQTSGAQTIQFLEGKAAGLKMIRMYNEAGLSMLVAPDRGMDIPELKVHGTNISFVSVTGFVNSTYFVEQGATGFMRNFNVGFLTTGGLSYMGAPKDPARGLHGTIGNTPAENFYHQDNGQAIVAQGDVREAEMFGVNLLLKRRITLPKAQTSIYLHDIVVNEGSRPAPLMMLYHMNFGYPFFGPETQLVLDPLVTTDRDGLPATDWKTFSLPKAKTEERVYFHSFKPDFDDMVQYKLLSPETGLQATISVQSSLLSVLNEWKLMQTKNYVLGLEPATNNVNGIEAAERAGTLKKLAPDEQATFDLRVDFSRMEV</sequence>
<dbReference type="InterPro" id="IPR011013">
    <property type="entry name" value="Gal_mutarotase_sf_dom"/>
</dbReference>
<dbReference type="GO" id="GO:0030246">
    <property type="term" value="F:carbohydrate binding"/>
    <property type="evidence" value="ECO:0007669"/>
    <property type="project" value="InterPro"/>
</dbReference>
<name>C2K0S4_LACRM</name>
<protein>
    <recommendedName>
        <fullName evidence="3">DUF4432 family protein</fullName>
    </recommendedName>
</protein>
<dbReference type="AlphaFoldDB" id="C2K0S4"/>
<accession>C2K0S4</accession>
<dbReference type="Pfam" id="PF14486">
    <property type="entry name" value="DUF4432"/>
    <property type="match status" value="1"/>
</dbReference>
<comment type="caution">
    <text evidence="1">The sequence shown here is derived from an EMBL/GenBank/DDBJ whole genome shotgun (WGS) entry which is preliminary data.</text>
</comment>
<dbReference type="HOGENOM" id="CLU_056939_0_0_9"/>
<dbReference type="InterPro" id="IPR027839">
    <property type="entry name" value="DUF4432"/>
</dbReference>
<organism evidence="1 2">
    <name type="scientific">Lacticaseibacillus rhamnosus (strain LMS2-1)</name>
    <dbReference type="NCBI Taxonomy" id="525361"/>
    <lineage>
        <taxon>Bacteria</taxon>
        <taxon>Bacillati</taxon>
        <taxon>Bacillota</taxon>
        <taxon>Bacilli</taxon>
        <taxon>Lactobacillales</taxon>
        <taxon>Lactobacillaceae</taxon>
        <taxon>Lacticaseibacillus</taxon>
    </lineage>
</organism>
<evidence type="ECO:0000313" key="1">
    <source>
        <dbReference type="EMBL" id="EEN79100.1"/>
    </source>
</evidence>
<evidence type="ECO:0008006" key="3">
    <source>
        <dbReference type="Google" id="ProtNLM"/>
    </source>
</evidence>
<reference evidence="1" key="1">
    <citation type="submission" date="2009-01" db="EMBL/GenBank/DDBJ databases">
        <authorList>
            <person name="Qin X."/>
            <person name="Bachman B."/>
            <person name="Battles P."/>
            <person name="Bell A."/>
            <person name="Bess C."/>
            <person name="Bickham C."/>
            <person name="Chaboub L."/>
            <person name="Chen D."/>
            <person name="Coyle M."/>
            <person name="Deiros D.R."/>
            <person name="Dinh H."/>
            <person name="Forbes L."/>
            <person name="Fowler G."/>
            <person name="Francisco L."/>
            <person name="Fu Q."/>
            <person name="Gubbala S."/>
            <person name="Hale W."/>
            <person name="Han Y."/>
            <person name="Hemphill L."/>
            <person name="Highlander S.K."/>
            <person name="Hirani K."/>
            <person name="Hogues M."/>
            <person name="Jackson L."/>
            <person name="Jakkamsetti A."/>
            <person name="Javaid M."/>
            <person name="Jiang H."/>
            <person name="Korchina V."/>
            <person name="Kovar C."/>
            <person name="Lara F."/>
            <person name="Lee S."/>
            <person name="Mata R."/>
            <person name="Mathew T."/>
            <person name="Moen C."/>
            <person name="Morales K."/>
            <person name="Munidasa M."/>
            <person name="Nazareth L."/>
            <person name="Ngo R."/>
            <person name="Nguyen L."/>
            <person name="Okwuonu G."/>
            <person name="Ongeri F."/>
            <person name="Patil S."/>
            <person name="Petrosino J."/>
            <person name="Pham C."/>
            <person name="Pham P."/>
            <person name="Pu L.-L."/>
            <person name="Puazo M."/>
            <person name="Raj R."/>
            <person name="Reid J."/>
            <person name="Rouhana J."/>
            <person name="Saada N."/>
            <person name="Shang Y."/>
            <person name="Simmons D."/>
            <person name="Thornton R."/>
            <person name="Warren J."/>
            <person name="Weissenberger G."/>
            <person name="Zhang J."/>
            <person name="Zhang L."/>
            <person name="Zhou C."/>
            <person name="Zhu D."/>
            <person name="Muzny D."/>
            <person name="Worley K."/>
            <person name="Gibbs R."/>
        </authorList>
    </citation>
    <scope>NUCLEOTIDE SEQUENCE [LARGE SCALE GENOMIC DNA]</scope>
    <source>
        <strain evidence="1">LMS2-1</strain>
    </source>
</reference>
<evidence type="ECO:0000313" key="2">
    <source>
        <dbReference type="Proteomes" id="UP000004525"/>
    </source>
</evidence>
<keyword evidence="2" id="KW-1185">Reference proteome</keyword>
<proteinExistence type="predicted"/>
<dbReference type="SUPFAM" id="SSF74650">
    <property type="entry name" value="Galactose mutarotase-like"/>
    <property type="match status" value="1"/>
</dbReference>
<dbReference type="EMBL" id="ACIZ01000112">
    <property type="protein sequence ID" value="EEN79100.1"/>
    <property type="molecule type" value="Genomic_DNA"/>
</dbReference>
<dbReference type="Gene3D" id="2.70.98.10">
    <property type="match status" value="1"/>
</dbReference>
<dbReference type="InterPro" id="IPR014718">
    <property type="entry name" value="GH-type_carb-bd"/>
</dbReference>
<dbReference type="Proteomes" id="UP000004525">
    <property type="component" value="Unassembled WGS sequence"/>
</dbReference>
<gene>
    <name evidence="1" type="ORF">HMPREF0539_2759</name>
</gene>